<dbReference type="InterPro" id="IPR036394">
    <property type="entry name" value="Ribosomal_uL22_sf"/>
</dbReference>
<evidence type="ECO:0000256" key="1">
    <source>
        <dbReference type="ARBA" id="ARBA00009451"/>
    </source>
</evidence>
<dbReference type="PANTHER" id="PTHR13501:SF8">
    <property type="entry name" value="LARGE RIBOSOMAL SUBUNIT PROTEIN UL22M"/>
    <property type="match status" value="1"/>
</dbReference>
<feature type="compositionally biased region" description="Low complexity" evidence="11">
    <location>
        <begin position="133"/>
        <end position="150"/>
    </location>
</feature>
<dbReference type="GO" id="GO:0019843">
    <property type="term" value="F:rRNA binding"/>
    <property type="evidence" value="ECO:0007669"/>
    <property type="project" value="UniProtKB-UniRule"/>
</dbReference>
<evidence type="ECO:0000256" key="8">
    <source>
        <dbReference type="RuleBase" id="RU004005"/>
    </source>
</evidence>
<evidence type="ECO:0000256" key="11">
    <source>
        <dbReference type="SAM" id="MobiDB-lite"/>
    </source>
</evidence>
<comment type="function">
    <text evidence="7 10">This protein binds specifically to 23S rRNA; its binding is stimulated by other ribosomal proteins, e.g., L4, L17, and L20. It is important during the early stages of 50S assembly. It makes multiple contacts with different domains of the 23S rRNA in the assembled 50S subunit and ribosome.</text>
</comment>
<dbReference type="InterPro" id="IPR001063">
    <property type="entry name" value="Ribosomal_uL22"/>
</dbReference>
<dbReference type="HAMAP" id="MF_01331_B">
    <property type="entry name" value="Ribosomal_uL22_B"/>
    <property type="match status" value="1"/>
</dbReference>
<evidence type="ECO:0000256" key="7">
    <source>
        <dbReference type="HAMAP-Rule" id="MF_01331"/>
    </source>
</evidence>
<reference evidence="12" key="1">
    <citation type="journal article" date="2015" name="ISME J.">
        <title>Aquifer environment selects for microbial species cohorts in sediment and groundwater.</title>
        <authorList>
            <person name="Hug L.A."/>
            <person name="Thomas B.C."/>
            <person name="Brown C.T."/>
            <person name="Frischkorn K.R."/>
            <person name="Williams K.H."/>
            <person name="Tringe S.G."/>
            <person name="Banfield J.F."/>
        </authorList>
    </citation>
    <scope>NUCLEOTIDE SEQUENCE</scope>
</reference>
<evidence type="ECO:0000256" key="3">
    <source>
        <dbReference type="ARBA" id="ARBA00022884"/>
    </source>
</evidence>
<evidence type="ECO:0000256" key="2">
    <source>
        <dbReference type="ARBA" id="ARBA00022730"/>
    </source>
</evidence>
<organism evidence="12">
    <name type="scientific">uncultured Acidobacteria bacterium Rifle_16ft_4_minimus_37967</name>
    <dbReference type="NCBI Taxonomy" id="1665087"/>
    <lineage>
        <taxon>Bacteria</taxon>
        <taxon>Pseudomonadati</taxon>
        <taxon>Acidobacteriota</taxon>
        <taxon>environmental samples</taxon>
    </lineage>
</organism>
<sequence>MVEARAVTRYVRMSPQKARLVLDLIRGRQADQAIQTLRLTRKRAAKDIEKCLRSAIANAEQKSEKVDVDNLVVSKCWVNEGPRWKRVRPAPFGRAYRYLRRTAHITIFVTGEEEQPRPGGVAPRAEKGKGEKAAPAAPKAAPSAKPASGKAKADKEKP</sequence>
<evidence type="ECO:0000256" key="6">
    <source>
        <dbReference type="ARBA" id="ARBA00035207"/>
    </source>
</evidence>
<accession>A0A0H4T9F4</accession>
<evidence type="ECO:0000313" key="12">
    <source>
        <dbReference type="EMBL" id="AKQ03395.1"/>
    </source>
</evidence>
<name>A0A0H4T9F4_9BACT</name>
<keyword evidence="5 7" id="KW-0687">Ribonucleoprotein</keyword>
<evidence type="ECO:0000256" key="9">
    <source>
        <dbReference type="RuleBase" id="RU004006"/>
    </source>
</evidence>
<feature type="region of interest" description="Disordered" evidence="11">
    <location>
        <begin position="110"/>
        <end position="158"/>
    </location>
</feature>
<dbReference type="InterPro" id="IPR005727">
    <property type="entry name" value="Ribosomal_uL22_bac/chlpt-type"/>
</dbReference>
<evidence type="ECO:0000256" key="4">
    <source>
        <dbReference type="ARBA" id="ARBA00022980"/>
    </source>
</evidence>
<dbReference type="CDD" id="cd00336">
    <property type="entry name" value="Ribosomal_L22"/>
    <property type="match status" value="1"/>
</dbReference>
<dbReference type="NCBIfam" id="TIGR01044">
    <property type="entry name" value="rplV_bact"/>
    <property type="match status" value="1"/>
</dbReference>
<keyword evidence="2 7" id="KW-0699">rRNA-binding</keyword>
<comment type="subunit">
    <text evidence="7 9">Part of the 50S ribosomal subunit.</text>
</comment>
<protein>
    <recommendedName>
        <fullName evidence="6 7">Large ribosomal subunit protein uL22</fullName>
    </recommendedName>
</protein>
<comment type="function">
    <text evidence="7">The globular domain of the protein is located near the polypeptide exit tunnel on the outside of the subunit, while an extended beta-hairpin is found that lines the wall of the exit tunnel in the center of the 70S ribosome.</text>
</comment>
<gene>
    <name evidence="7" type="primary">rplV</name>
</gene>
<dbReference type="GO" id="GO:0003735">
    <property type="term" value="F:structural constituent of ribosome"/>
    <property type="evidence" value="ECO:0007669"/>
    <property type="project" value="InterPro"/>
</dbReference>
<evidence type="ECO:0000256" key="5">
    <source>
        <dbReference type="ARBA" id="ARBA00023274"/>
    </source>
</evidence>
<dbReference type="GO" id="GO:0022625">
    <property type="term" value="C:cytosolic large ribosomal subunit"/>
    <property type="evidence" value="ECO:0007669"/>
    <property type="project" value="TreeGrafter"/>
</dbReference>
<dbReference type="Gene3D" id="3.90.470.10">
    <property type="entry name" value="Ribosomal protein L22/L17"/>
    <property type="match status" value="1"/>
</dbReference>
<proteinExistence type="inferred from homology"/>
<keyword evidence="4 7" id="KW-0689">Ribosomal protein</keyword>
<dbReference type="Pfam" id="PF00237">
    <property type="entry name" value="Ribosomal_L22"/>
    <property type="match status" value="1"/>
</dbReference>
<dbReference type="GO" id="GO:0006412">
    <property type="term" value="P:translation"/>
    <property type="evidence" value="ECO:0007669"/>
    <property type="project" value="UniProtKB-UniRule"/>
</dbReference>
<evidence type="ECO:0000256" key="10">
    <source>
        <dbReference type="RuleBase" id="RU004008"/>
    </source>
</evidence>
<dbReference type="PANTHER" id="PTHR13501">
    <property type="entry name" value="CHLOROPLAST 50S RIBOSOMAL PROTEIN L22-RELATED"/>
    <property type="match status" value="1"/>
</dbReference>
<keyword evidence="3 7" id="KW-0694">RNA-binding</keyword>
<dbReference type="AlphaFoldDB" id="A0A0H4T9F4"/>
<dbReference type="SUPFAM" id="SSF54843">
    <property type="entry name" value="Ribosomal protein L22"/>
    <property type="match status" value="1"/>
</dbReference>
<dbReference type="InterPro" id="IPR047867">
    <property type="entry name" value="Ribosomal_uL22_bac/org-type"/>
</dbReference>
<comment type="similarity">
    <text evidence="1 7 8">Belongs to the universal ribosomal protein uL22 family.</text>
</comment>
<dbReference type="EMBL" id="KT007012">
    <property type="protein sequence ID" value="AKQ03395.1"/>
    <property type="molecule type" value="Genomic_DNA"/>
</dbReference>